<name>A0A368Y4X8_MARNT</name>
<protein>
    <submittedName>
        <fullName evidence="4">Uncharacterized protein</fullName>
    </submittedName>
</protein>
<evidence type="ECO:0000313" key="4">
    <source>
        <dbReference type="EMBL" id="RCW75343.1"/>
    </source>
</evidence>
<evidence type="ECO:0000313" key="6">
    <source>
        <dbReference type="Proteomes" id="UP000253065"/>
    </source>
</evidence>
<keyword evidence="1" id="KW-0812">Transmembrane</keyword>
<organism evidence="4 7">
    <name type="scientific">Marinobacter nauticus</name>
    <name type="common">Marinobacter hydrocarbonoclasticus</name>
    <name type="synonym">Marinobacter aquaeolei</name>
    <dbReference type="NCBI Taxonomy" id="2743"/>
    <lineage>
        <taxon>Bacteria</taxon>
        <taxon>Pseudomonadati</taxon>
        <taxon>Pseudomonadota</taxon>
        <taxon>Gammaproteobacteria</taxon>
        <taxon>Pseudomonadales</taxon>
        <taxon>Marinobacteraceae</taxon>
        <taxon>Marinobacter</taxon>
    </lineage>
</organism>
<evidence type="ECO:0000313" key="7">
    <source>
        <dbReference type="Proteomes" id="UP000253647"/>
    </source>
</evidence>
<gene>
    <name evidence="3" type="ORF">DET51_106266</name>
    <name evidence="4" type="ORF">DET61_101338</name>
    <name evidence="2" type="ORF">DET64_106265</name>
</gene>
<dbReference type="Proteomes" id="UP000253647">
    <property type="component" value="Unassembled WGS sequence"/>
</dbReference>
<keyword evidence="1" id="KW-0472">Membrane</keyword>
<evidence type="ECO:0000313" key="3">
    <source>
        <dbReference type="EMBL" id="RCW34224.1"/>
    </source>
</evidence>
<dbReference type="Proteomes" id="UP000253065">
    <property type="component" value="Unassembled WGS sequence"/>
</dbReference>
<dbReference type="EMBL" id="QPJB01000006">
    <property type="protein sequence ID" value="RCW34224.1"/>
    <property type="molecule type" value="Genomic_DNA"/>
</dbReference>
<dbReference type="AlphaFoldDB" id="A0A368Y4X8"/>
<sequence length="37" mass="3608">MNPEQEILDGLKLAAGSGAVIGLIALGVILVSMVGAS</sequence>
<evidence type="ECO:0000313" key="2">
    <source>
        <dbReference type="EMBL" id="RBP73404.1"/>
    </source>
</evidence>
<accession>A0A368Y4X8</accession>
<dbReference type="EMBL" id="QNSA01000006">
    <property type="protein sequence ID" value="RBP73404.1"/>
    <property type="molecule type" value="Genomic_DNA"/>
</dbReference>
<evidence type="ECO:0000256" key="1">
    <source>
        <dbReference type="SAM" id="Phobius"/>
    </source>
</evidence>
<proteinExistence type="predicted"/>
<dbReference type="Proteomes" id="UP000252795">
    <property type="component" value="Unassembled WGS sequence"/>
</dbReference>
<keyword evidence="6" id="KW-1185">Reference proteome</keyword>
<evidence type="ECO:0000313" key="5">
    <source>
        <dbReference type="Proteomes" id="UP000252795"/>
    </source>
</evidence>
<reference evidence="5 7" key="1">
    <citation type="submission" date="2018-07" db="EMBL/GenBank/DDBJ databases">
        <title>Freshwater and sediment microbial communities from various areas in North America, analyzing microbe dynamics in response to fracking.</title>
        <authorList>
            <person name="Lamendella R."/>
        </authorList>
    </citation>
    <scope>NUCLEOTIDE SEQUENCE [LARGE SCALE GENOMIC DNA]</scope>
    <source>
        <strain evidence="4 7">105B</strain>
        <strain evidence="3 5">114E</strain>
        <strain evidence="2 6">114E_o</strain>
    </source>
</reference>
<dbReference type="EMBL" id="QPJI01000001">
    <property type="protein sequence ID" value="RCW75343.1"/>
    <property type="molecule type" value="Genomic_DNA"/>
</dbReference>
<comment type="caution">
    <text evidence="4">The sequence shown here is derived from an EMBL/GenBank/DDBJ whole genome shotgun (WGS) entry which is preliminary data.</text>
</comment>
<feature type="transmembrane region" description="Helical" evidence="1">
    <location>
        <begin position="13"/>
        <end position="36"/>
    </location>
</feature>
<keyword evidence="1" id="KW-1133">Transmembrane helix</keyword>